<dbReference type="Pfam" id="PF01379">
    <property type="entry name" value="Porphobil_deam"/>
    <property type="match status" value="1"/>
</dbReference>
<comment type="function">
    <text evidence="1 8">Tetrapolymerization of the monopyrrole PBG into the hydroxymethylbilane pre-uroporphyrinogen in several discrete steps.</text>
</comment>
<evidence type="ECO:0000313" key="11">
    <source>
        <dbReference type="EMBL" id="MBP0614821.1"/>
    </source>
</evidence>
<comment type="cofactor">
    <cofactor evidence="8">
        <name>dipyrromethane</name>
        <dbReference type="ChEBI" id="CHEBI:60342"/>
    </cofactor>
    <text evidence="8">Binds 1 dipyrromethane group covalently.</text>
</comment>
<keyword evidence="12" id="KW-1185">Reference proteome</keyword>
<comment type="catalytic activity">
    <reaction evidence="7 8">
        <text>4 porphobilinogen + H2O = hydroxymethylbilane + 4 NH4(+)</text>
        <dbReference type="Rhea" id="RHEA:13185"/>
        <dbReference type="ChEBI" id="CHEBI:15377"/>
        <dbReference type="ChEBI" id="CHEBI:28938"/>
        <dbReference type="ChEBI" id="CHEBI:57845"/>
        <dbReference type="ChEBI" id="CHEBI:58126"/>
        <dbReference type="EC" id="2.5.1.61"/>
    </reaction>
</comment>
<evidence type="ECO:0000256" key="3">
    <source>
        <dbReference type="ARBA" id="ARBA00005638"/>
    </source>
</evidence>
<dbReference type="InterPro" id="IPR022417">
    <property type="entry name" value="Porphobilin_deaminase_N"/>
</dbReference>
<feature type="modified residue" description="S-(dipyrrolylmethanemethyl)cysteine" evidence="8">
    <location>
        <position position="278"/>
    </location>
</feature>
<dbReference type="EC" id="2.5.1.61" evidence="8"/>
<comment type="caution">
    <text evidence="11">The sequence shown here is derived from an EMBL/GenBank/DDBJ whole genome shotgun (WGS) entry which is preliminary data.</text>
</comment>
<reference evidence="11 12" key="1">
    <citation type="submission" date="2021-04" db="EMBL/GenBank/DDBJ databases">
        <title>Whole genome sequence of Jiella sp. KSK16Y-1.</title>
        <authorList>
            <person name="Tuo L."/>
        </authorList>
    </citation>
    <scope>NUCLEOTIDE SEQUENCE [LARGE SCALE GENOMIC DNA]</scope>
    <source>
        <strain evidence="11 12">KSK16Y-1</strain>
    </source>
</reference>
<dbReference type="InterPro" id="IPR000860">
    <property type="entry name" value="HemC"/>
</dbReference>
<evidence type="ECO:0000259" key="10">
    <source>
        <dbReference type="Pfam" id="PF03900"/>
    </source>
</evidence>
<dbReference type="PANTHER" id="PTHR11557:SF0">
    <property type="entry name" value="PORPHOBILINOGEN DEAMINASE"/>
    <property type="match status" value="1"/>
</dbReference>
<evidence type="ECO:0000256" key="7">
    <source>
        <dbReference type="ARBA" id="ARBA00048169"/>
    </source>
</evidence>
<evidence type="ECO:0000256" key="1">
    <source>
        <dbReference type="ARBA" id="ARBA00002869"/>
    </source>
</evidence>
<accession>A0ABS4BDM3</accession>
<feature type="domain" description="Porphobilinogen deaminase C-terminal" evidence="10">
    <location>
        <begin position="263"/>
        <end position="330"/>
    </location>
</feature>
<evidence type="ECO:0000256" key="8">
    <source>
        <dbReference type="HAMAP-Rule" id="MF_00260"/>
    </source>
</evidence>
<dbReference type="NCBIfam" id="TIGR00212">
    <property type="entry name" value="hemC"/>
    <property type="match status" value="1"/>
</dbReference>
<dbReference type="InterPro" id="IPR022418">
    <property type="entry name" value="Porphobilinogen_deaminase_C"/>
</dbReference>
<gene>
    <name evidence="8 11" type="primary">hemC</name>
    <name evidence="11" type="ORF">J6595_04425</name>
</gene>
<dbReference type="SUPFAM" id="SSF54782">
    <property type="entry name" value="Porphobilinogen deaminase (hydroxymethylbilane synthase), C-terminal domain"/>
    <property type="match status" value="1"/>
</dbReference>
<evidence type="ECO:0000256" key="2">
    <source>
        <dbReference type="ARBA" id="ARBA00004735"/>
    </source>
</evidence>
<dbReference type="PIRSF" id="PIRSF001438">
    <property type="entry name" value="4pyrrol_synth_OHMeBilane_synth"/>
    <property type="match status" value="1"/>
</dbReference>
<dbReference type="Gene3D" id="3.30.160.40">
    <property type="entry name" value="Porphobilinogen deaminase, C-terminal domain"/>
    <property type="match status" value="1"/>
</dbReference>
<dbReference type="PANTHER" id="PTHR11557">
    <property type="entry name" value="PORPHOBILINOGEN DEAMINASE"/>
    <property type="match status" value="1"/>
</dbReference>
<dbReference type="PRINTS" id="PR00151">
    <property type="entry name" value="PORPHBDMNASE"/>
</dbReference>
<organism evidence="11 12">
    <name type="scientific">Jiella mangrovi</name>
    <dbReference type="NCBI Taxonomy" id="2821407"/>
    <lineage>
        <taxon>Bacteria</taxon>
        <taxon>Pseudomonadati</taxon>
        <taxon>Pseudomonadota</taxon>
        <taxon>Alphaproteobacteria</taxon>
        <taxon>Hyphomicrobiales</taxon>
        <taxon>Aurantimonadaceae</taxon>
        <taxon>Jiella</taxon>
    </lineage>
</organism>
<dbReference type="GO" id="GO:0004418">
    <property type="term" value="F:hydroxymethylbilane synthase activity"/>
    <property type="evidence" value="ECO:0007669"/>
    <property type="project" value="UniProtKB-EC"/>
</dbReference>
<dbReference type="PROSITE" id="PS00533">
    <property type="entry name" value="PORPHOBILINOGEN_DEAM"/>
    <property type="match status" value="1"/>
</dbReference>
<dbReference type="EMBL" id="JAGJCF010000002">
    <property type="protein sequence ID" value="MBP0614821.1"/>
    <property type="molecule type" value="Genomic_DNA"/>
</dbReference>
<dbReference type="Pfam" id="PF03900">
    <property type="entry name" value="Porphobil_deamC"/>
    <property type="match status" value="1"/>
</dbReference>
<dbReference type="SUPFAM" id="SSF53850">
    <property type="entry name" value="Periplasmic binding protein-like II"/>
    <property type="match status" value="1"/>
</dbReference>
<dbReference type="InterPro" id="IPR036803">
    <property type="entry name" value="Porphobilinogen_deaminase_C_sf"/>
</dbReference>
<proteinExistence type="inferred from homology"/>
<protein>
    <recommendedName>
        <fullName evidence="8">Porphobilinogen deaminase</fullName>
        <shortName evidence="8">PBG</shortName>
        <ecNumber evidence="8">2.5.1.61</ecNumber>
    </recommendedName>
    <alternativeName>
        <fullName evidence="8">Hydroxymethylbilane synthase</fullName>
        <shortName evidence="8">HMBS</shortName>
    </alternativeName>
    <alternativeName>
        <fullName evidence="8">Pre-uroporphyrinogen synthase</fullName>
    </alternativeName>
</protein>
<comment type="miscellaneous">
    <text evidence="8">The porphobilinogen subunits are added to the dipyrromethane group.</text>
</comment>
<evidence type="ECO:0000313" key="12">
    <source>
        <dbReference type="Proteomes" id="UP000678276"/>
    </source>
</evidence>
<dbReference type="InterPro" id="IPR022419">
    <property type="entry name" value="Porphobilin_deaminase_cofac_BS"/>
</dbReference>
<keyword evidence="6 8" id="KW-0627">Porphyrin biosynthesis</keyword>
<evidence type="ECO:0000256" key="6">
    <source>
        <dbReference type="ARBA" id="ARBA00023244"/>
    </source>
</evidence>
<sequence length="345" mass="37298">MARRGPLRWWCAGRDEDGRTSQDDACARTYWGVSLSDTKIRIGTRGSQLALAQASEVRARLMAAHDLPEDAFSIDVISTSGDRILDRPLSEVGGKGLFTKEIEAALLDDRIDLAVHSSKDMATGLPDGLEISAFLPREDVRDVFIGRAAKTIAELPEGATIGSASLRRQAMLKRMRPDLDVIIFRGNVQTRLRKLEEGQADGTLLAMAGLNRMDMQHLATEILDPEVFPPAPGQGAICIESRIGDERVKRLVEAISDRPTTIALTAERAFLAELDGSCRTPIAAHARIAGDGTLSLHGVILTPDGSEMHETRREGVVEDAELIGRLAGRTVLEAAGPGFFDGWAG</sequence>
<comment type="similarity">
    <text evidence="3 8">Belongs to the HMBS family.</text>
</comment>
<evidence type="ECO:0000256" key="5">
    <source>
        <dbReference type="ARBA" id="ARBA00022679"/>
    </source>
</evidence>
<name>A0ABS4BDM3_9HYPH</name>
<evidence type="ECO:0000256" key="4">
    <source>
        <dbReference type="ARBA" id="ARBA00011245"/>
    </source>
</evidence>
<dbReference type="Gene3D" id="3.40.190.10">
    <property type="entry name" value="Periplasmic binding protein-like II"/>
    <property type="match status" value="2"/>
</dbReference>
<dbReference type="Proteomes" id="UP000678276">
    <property type="component" value="Unassembled WGS sequence"/>
</dbReference>
<comment type="pathway">
    <text evidence="2">Porphyrin-containing compound metabolism; protoporphyrin-IX biosynthesis; coproporphyrinogen-III from 5-aminolevulinate: step 2/4.</text>
</comment>
<comment type="subunit">
    <text evidence="4 8">Monomer.</text>
</comment>
<feature type="domain" description="Porphobilinogen deaminase N-terminal" evidence="9">
    <location>
        <begin position="40"/>
        <end position="249"/>
    </location>
</feature>
<dbReference type="HAMAP" id="MF_00260">
    <property type="entry name" value="Porphobil_deam"/>
    <property type="match status" value="1"/>
</dbReference>
<keyword evidence="5 8" id="KW-0808">Transferase</keyword>
<evidence type="ECO:0000259" key="9">
    <source>
        <dbReference type="Pfam" id="PF01379"/>
    </source>
</evidence>